<gene>
    <name evidence="9" type="ORF">SAMN06264849_101165</name>
</gene>
<feature type="transmembrane region" description="Helical" evidence="7">
    <location>
        <begin position="198"/>
        <end position="218"/>
    </location>
</feature>
<name>A0A521AJ38_9BACL</name>
<feature type="transmembrane region" description="Helical" evidence="7">
    <location>
        <begin position="267"/>
        <end position="290"/>
    </location>
</feature>
<dbReference type="GO" id="GO:0005886">
    <property type="term" value="C:plasma membrane"/>
    <property type="evidence" value="ECO:0007669"/>
    <property type="project" value="UniProtKB-SubCell"/>
</dbReference>
<sequence>MEHLHLRQKITIMLAIMASLLFASLNQTIVGTALPVIVTELGGMEFFNWVFTIYMLTSSVTAILVGKLSDIYGRKVFILSGLGLFMIGTFLCGTSTTMTQLILYRGLQGFGGGLIMSTSFASVGDLFSPRERGKWQGLLAAVFGLSSVFGPTLGGYIVDHFDWHWVFWIFLPIGLIAFILILRLFPKTDVGEKKKIDYLGSLFLVLTIIPLLLAFTWAGNEYAWSSIQIVTLFSFSVLSLVAFLFTEKRAENPVLPLYLFQNGVFSLSNFIGFLIGIGMFGAIMYMPFFIQGVMGTSASKSGFVVMFMMLSMVFSSTITGQVVTRTGKYKKIALCGLAIMGLGMYLLSQMTTETTNITAALNLVVVGFGLGMAFPIFNLIIQNAVPHRELGVATASIQLFRQVGGTVGVSVMGTIMSSTMKSELSEGIGKMQKGSLPPQLAEKFKELKDPQILLSPDHLNQIKSQLPPEMSSFFDSFVQFMREAMSSGLSHVFLAGMGVILLAFVLTFFVQEIPLRTSNQDSEAPLSTNTQPQN</sequence>
<dbReference type="SUPFAM" id="SSF103473">
    <property type="entry name" value="MFS general substrate transporter"/>
    <property type="match status" value="1"/>
</dbReference>
<feature type="transmembrane region" description="Helical" evidence="7">
    <location>
        <begin position="224"/>
        <end position="246"/>
    </location>
</feature>
<dbReference type="EMBL" id="FXTI01000001">
    <property type="protein sequence ID" value="SMO34771.1"/>
    <property type="molecule type" value="Genomic_DNA"/>
</dbReference>
<evidence type="ECO:0000256" key="4">
    <source>
        <dbReference type="ARBA" id="ARBA00022692"/>
    </source>
</evidence>
<proteinExistence type="predicted"/>
<keyword evidence="6 7" id="KW-0472">Membrane</keyword>
<evidence type="ECO:0000256" key="5">
    <source>
        <dbReference type="ARBA" id="ARBA00022989"/>
    </source>
</evidence>
<feature type="transmembrane region" description="Helical" evidence="7">
    <location>
        <begin position="12"/>
        <end position="34"/>
    </location>
</feature>
<dbReference type="InterPro" id="IPR004638">
    <property type="entry name" value="EmrB-like"/>
</dbReference>
<dbReference type="Pfam" id="PF07690">
    <property type="entry name" value="MFS_1"/>
    <property type="match status" value="1"/>
</dbReference>
<dbReference type="InterPro" id="IPR020846">
    <property type="entry name" value="MFS_dom"/>
</dbReference>
<dbReference type="PANTHER" id="PTHR23501">
    <property type="entry name" value="MAJOR FACILITATOR SUPERFAMILY"/>
    <property type="match status" value="1"/>
</dbReference>
<feature type="transmembrane region" description="Helical" evidence="7">
    <location>
        <begin position="109"/>
        <end position="127"/>
    </location>
</feature>
<reference evidence="9 10" key="1">
    <citation type="submission" date="2017-05" db="EMBL/GenBank/DDBJ databases">
        <authorList>
            <person name="Varghese N."/>
            <person name="Submissions S."/>
        </authorList>
    </citation>
    <scope>NUCLEOTIDE SEQUENCE [LARGE SCALE GENOMIC DNA]</scope>
    <source>
        <strain evidence="9 10">DSM 45474</strain>
    </source>
</reference>
<feature type="transmembrane region" description="Helical" evidence="7">
    <location>
        <begin position="139"/>
        <end position="158"/>
    </location>
</feature>
<dbReference type="OrthoDB" id="9807274at2"/>
<feature type="transmembrane region" description="Helical" evidence="7">
    <location>
        <begin position="489"/>
        <end position="510"/>
    </location>
</feature>
<evidence type="ECO:0000256" key="6">
    <source>
        <dbReference type="ARBA" id="ARBA00023136"/>
    </source>
</evidence>
<keyword evidence="10" id="KW-1185">Reference proteome</keyword>
<keyword evidence="5 7" id="KW-1133">Transmembrane helix</keyword>
<protein>
    <submittedName>
        <fullName evidence="9">Drug resistance transporter, EmrB/QacA subfamily</fullName>
    </submittedName>
</protein>
<feature type="transmembrane region" description="Helical" evidence="7">
    <location>
        <begin position="164"/>
        <end position="186"/>
    </location>
</feature>
<dbReference type="Proteomes" id="UP000315636">
    <property type="component" value="Unassembled WGS sequence"/>
</dbReference>
<feature type="transmembrane region" description="Helical" evidence="7">
    <location>
        <begin position="46"/>
        <end position="65"/>
    </location>
</feature>
<feature type="transmembrane region" description="Helical" evidence="7">
    <location>
        <begin position="77"/>
        <end position="103"/>
    </location>
</feature>
<dbReference type="Gene3D" id="1.20.1720.10">
    <property type="entry name" value="Multidrug resistance protein D"/>
    <property type="match status" value="1"/>
</dbReference>
<comment type="subcellular location">
    <subcellularLocation>
        <location evidence="1">Cell membrane</location>
        <topology evidence="1">Multi-pass membrane protein</topology>
    </subcellularLocation>
</comment>
<feature type="transmembrane region" description="Helical" evidence="7">
    <location>
        <begin position="302"/>
        <end position="320"/>
    </location>
</feature>
<accession>A0A521AJ38</accession>
<feature type="transmembrane region" description="Helical" evidence="7">
    <location>
        <begin position="360"/>
        <end position="381"/>
    </location>
</feature>
<dbReference type="NCBIfam" id="TIGR00711">
    <property type="entry name" value="efflux_EmrB"/>
    <property type="match status" value="1"/>
</dbReference>
<evidence type="ECO:0000256" key="3">
    <source>
        <dbReference type="ARBA" id="ARBA00022475"/>
    </source>
</evidence>
<keyword evidence="3" id="KW-1003">Cell membrane</keyword>
<keyword evidence="2" id="KW-0813">Transport</keyword>
<dbReference type="AlphaFoldDB" id="A0A521AJ38"/>
<evidence type="ECO:0000256" key="1">
    <source>
        <dbReference type="ARBA" id="ARBA00004651"/>
    </source>
</evidence>
<evidence type="ECO:0000256" key="7">
    <source>
        <dbReference type="SAM" id="Phobius"/>
    </source>
</evidence>
<dbReference type="InterPro" id="IPR005829">
    <property type="entry name" value="Sugar_transporter_CS"/>
</dbReference>
<dbReference type="GO" id="GO:0022857">
    <property type="term" value="F:transmembrane transporter activity"/>
    <property type="evidence" value="ECO:0007669"/>
    <property type="project" value="InterPro"/>
</dbReference>
<dbReference type="PROSITE" id="PS00216">
    <property type="entry name" value="SUGAR_TRANSPORT_1"/>
    <property type="match status" value="1"/>
</dbReference>
<dbReference type="CDD" id="cd17502">
    <property type="entry name" value="MFS_Azr1_MDR_like"/>
    <property type="match status" value="1"/>
</dbReference>
<dbReference type="RefSeq" id="WP_142503874.1">
    <property type="nucleotide sequence ID" value="NZ_FXTI01000001.1"/>
</dbReference>
<dbReference type="InterPro" id="IPR011701">
    <property type="entry name" value="MFS"/>
</dbReference>
<evidence type="ECO:0000313" key="9">
    <source>
        <dbReference type="EMBL" id="SMO34771.1"/>
    </source>
</evidence>
<keyword evidence="4 7" id="KW-0812">Transmembrane</keyword>
<evidence type="ECO:0000313" key="10">
    <source>
        <dbReference type="Proteomes" id="UP000315636"/>
    </source>
</evidence>
<dbReference type="Gene3D" id="1.20.1250.20">
    <property type="entry name" value="MFS general substrate transporter like domains"/>
    <property type="match status" value="1"/>
</dbReference>
<evidence type="ECO:0000256" key="2">
    <source>
        <dbReference type="ARBA" id="ARBA00022448"/>
    </source>
</evidence>
<evidence type="ECO:0000259" key="8">
    <source>
        <dbReference type="PROSITE" id="PS50850"/>
    </source>
</evidence>
<dbReference type="InterPro" id="IPR036259">
    <property type="entry name" value="MFS_trans_sf"/>
</dbReference>
<dbReference type="PANTHER" id="PTHR23501:SF197">
    <property type="entry name" value="COMD"/>
    <property type="match status" value="1"/>
</dbReference>
<dbReference type="PROSITE" id="PS50850">
    <property type="entry name" value="MFS"/>
    <property type="match status" value="1"/>
</dbReference>
<organism evidence="9 10">
    <name type="scientific">Melghirimyces algeriensis</name>
    <dbReference type="NCBI Taxonomy" id="910412"/>
    <lineage>
        <taxon>Bacteria</taxon>
        <taxon>Bacillati</taxon>
        <taxon>Bacillota</taxon>
        <taxon>Bacilli</taxon>
        <taxon>Bacillales</taxon>
        <taxon>Thermoactinomycetaceae</taxon>
        <taxon>Melghirimyces</taxon>
    </lineage>
</organism>
<feature type="domain" description="Major facilitator superfamily (MFS) profile" evidence="8">
    <location>
        <begin position="12"/>
        <end position="515"/>
    </location>
</feature>
<feature type="transmembrane region" description="Helical" evidence="7">
    <location>
        <begin position="332"/>
        <end position="348"/>
    </location>
</feature>
<dbReference type="FunFam" id="1.20.1720.10:FF:000004">
    <property type="entry name" value="EmrB/QacA family drug resistance transporter"/>
    <property type="match status" value="1"/>
</dbReference>